<dbReference type="NCBIfam" id="TIGR01549">
    <property type="entry name" value="HAD-SF-IA-v1"/>
    <property type="match status" value="1"/>
</dbReference>
<keyword evidence="4" id="KW-1185">Reference proteome</keyword>
<organism evidence="3 4">
    <name type="scientific">Natrarchaeobius chitinivorans</name>
    <dbReference type="NCBI Taxonomy" id="1679083"/>
    <lineage>
        <taxon>Archaea</taxon>
        <taxon>Methanobacteriati</taxon>
        <taxon>Methanobacteriota</taxon>
        <taxon>Stenosarchaea group</taxon>
        <taxon>Halobacteria</taxon>
        <taxon>Halobacteriales</taxon>
        <taxon>Natrialbaceae</taxon>
        <taxon>Natrarchaeobius</taxon>
    </lineage>
</organism>
<evidence type="ECO:0000256" key="2">
    <source>
        <dbReference type="SAM" id="MobiDB-lite"/>
    </source>
</evidence>
<comment type="similarity">
    <text evidence="1">Belongs to the HAD-like hydrolase superfamily.</text>
</comment>
<dbReference type="SFLD" id="SFLDG01129">
    <property type="entry name" value="C1.5:_HAD__Beta-PGM__Phosphata"/>
    <property type="match status" value="1"/>
</dbReference>
<dbReference type="InterPro" id="IPR023214">
    <property type="entry name" value="HAD_sf"/>
</dbReference>
<dbReference type="PANTHER" id="PTHR43434">
    <property type="entry name" value="PHOSPHOGLYCOLATE PHOSPHATASE"/>
    <property type="match status" value="1"/>
</dbReference>
<dbReference type="Gene3D" id="1.10.150.240">
    <property type="entry name" value="Putative phosphatase, domain 2"/>
    <property type="match status" value="1"/>
</dbReference>
<feature type="region of interest" description="Disordered" evidence="2">
    <location>
        <begin position="193"/>
        <end position="219"/>
    </location>
</feature>
<dbReference type="InterPro" id="IPR041492">
    <property type="entry name" value="HAD_2"/>
</dbReference>
<dbReference type="GO" id="GO:0006281">
    <property type="term" value="P:DNA repair"/>
    <property type="evidence" value="ECO:0007669"/>
    <property type="project" value="TreeGrafter"/>
</dbReference>
<keyword evidence="3" id="KW-0378">Hydrolase</keyword>
<dbReference type="PANTHER" id="PTHR43434:SF1">
    <property type="entry name" value="PHOSPHOGLYCOLATE PHOSPHATASE"/>
    <property type="match status" value="1"/>
</dbReference>
<reference evidence="3 4" key="1">
    <citation type="submission" date="2018-10" db="EMBL/GenBank/DDBJ databases">
        <title>Natrarchaeobius chitinivorans gen. nov., sp. nov., and Natrarchaeobius haloalkaliphilus sp. nov., alkaliphilic, chitin-utilizing haloarchaea from hypersaline alkaline lakes.</title>
        <authorList>
            <person name="Sorokin D.Y."/>
            <person name="Elcheninov A.G."/>
            <person name="Kostrikina N.A."/>
            <person name="Bale N.J."/>
            <person name="Sinninghe Damste J.S."/>
            <person name="Khijniak T.V."/>
            <person name="Kublanov I.V."/>
            <person name="Toshchakov S.V."/>
        </authorList>
    </citation>
    <scope>NUCLEOTIDE SEQUENCE [LARGE SCALE GENOMIC DNA]</scope>
    <source>
        <strain evidence="3 4">AArcht7</strain>
    </source>
</reference>
<dbReference type="InterPro" id="IPR036412">
    <property type="entry name" value="HAD-like_sf"/>
</dbReference>
<name>A0A3N6PTQ8_NATCH</name>
<dbReference type="Proteomes" id="UP000281431">
    <property type="component" value="Unassembled WGS sequence"/>
</dbReference>
<dbReference type="SUPFAM" id="SSF56784">
    <property type="entry name" value="HAD-like"/>
    <property type="match status" value="1"/>
</dbReference>
<proteinExistence type="inferred from homology"/>
<dbReference type="InterPro" id="IPR006439">
    <property type="entry name" value="HAD-SF_hydro_IA"/>
</dbReference>
<accession>A0A3N6PTQ8</accession>
<evidence type="ECO:0000313" key="3">
    <source>
        <dbReference type="EMBL" id="RQH03086.1"/>
    </source>
</evidence>
<dbReference type="InterPro" id="IPR050155">
    <property type="entry name" value="HAD-like_hydrolase_sf"/>
</dbReference>
<comment type="caution">
    <text evidence="3">The sequence shown here is derived from an EMBL/GenBank/DDBJ whole genome shotgun (WGS) entry which is preliminary data.</text>
</comment>
<sequence length="219" mass="24257">MSATYDAVVFDNDGVLTTLTDREVLLEAITDAFREVGVAEPPAEQVRTLLGPDVDSVRRIARDHGVDAEALWEARERAAVTAQFEELVAGRKRPYEDIAILEELEVPTGVVSNNQHETIANVLEQCDLAEFDVWYGREPSLEGIARKKPEPYYLERAIDDLGATNPLYVGDSPVDVIAADAAGVDAAFVRRDHRLESEPPTDPEPTYEIDSLEEIRPLV</sequence>
<dbReference type="Pfam" id="PF13419">
    <property type="entry name" value="HAD_2"/>
    <property type="match status" value="1"/>
</dbReference>
<dbReference type="OrthoDB" id="115864at2157"/>
<feature type="compositionally biased region" description="Acidic residues" evidence="2">
    <location>
        <begin position="199"/>
        <end position="212"/>
    </location>
</feature>
<evidence type="ECO:0000313" key="4">
    <source>
        <dbReference type="Proteomes" id="UP000281431"/>
    </source>
</evidence>
<dbReference type="EMBL" id="REFZ01000001">
    <property type="protein sequence ID" value="RQH03086.1"/>
    <property type="molecule type" value="Genomic_DNA"/>
</dbReference>
<dbReference type="GO" id="GO:0008967">
    <property type="term" value="F:phosphoglycolate phosphatase activity"/>
    <property type="evidence" value="ECO:0007669"/>
    <property type="project" value="TreeGrafter"/>
</dbReference>
<dbReference type="SFLD" id="SFLDS00003">
    <property type="entry name" value="Haloacid_Dehalogenase"/>
    <property type="match status" value="1"/>
</dbReference>
<gene>
    <name evidence="3" type="ORF">EA472_00345</name>
</gene>
<dbReference type="AlphaFoldDB" id="A0A3N6PTQ8"/>
<dbReference type="Gene3D" id="3.40.50.1000">
    <property type="entry name" value="HAD superfamily/HAD-like"/>
    <property type="match status" value="1"/>
</dbReference>
<dbReference type="InterPro" id="IPR023198">
    <property type="entry name" value="PGP-like_dom2"/>
</dbReference>
<protein>
    <submittedName>
        <fullName evidence="3">HAD family hydrolase</fullName>
    </submittedName>
</protein>
<evidence type="ECO:0000256" key="1">
    <source>
        <dbReference type="ARBA" id="ARBA00007958"/>
    </source>
</evidence>